<evidence type="ECO:0000256" key="9">
    <source>
        <dbReference type="ARBA" id="ARBA00040167"/>
    </source>
</evidence>
<proteinExistence type="inferred from homology"/>
<evidence type="ECO:0000259" key="12">
    <source>
        <dbReference type="Pfam" id="PF02602"/>
    </source>
</evidence>
<dbReference type="InterPro" id="IPR036108">
    <property type="entry name" value="4pyrrol_syn_uPrphyn_synt_sf"/>
</dbReference>
<keyword evidence="6" id="KW-0627">Porphyrin biosynthesis</keyword>
<sequence length="252" mass="27612">MCKEKGALVFKSSFDEVNSSTDPYIEKLKELHINCHPVKALDFEFCNLAELSEKLQNHDQYDGIIFSSPRCVAAVEMCVGDLSQWKYNRAFVIGEKTAETVGIKLGLVPEGQASGNASNLASYILNQPIKKPLLLPCGDLAKETLGDILTQGNISLDKIVVYKTVPDPNLESSIRNILSSHKINFIVCFSPSSINFSLPLLKKCGINLSIVEWIAIGPSTENCLLKHKLKVGCVADKPTPESLAKAMKEFLG</sequence>
<reference evidence="13" key="1">
    <citation type="submission" date="2022-01" db="EMBL/GenBank/DDBJ databases">
        <authorList>
            <person name="King R."/>
        </authorList>
    </citation>
    <scope>NUCLEOTIDE SEQUENCE</scope>
</reference>
<evidence type="ECO:0000256" key="8">
    <source>
        <dbReference type="ARBA" id="ARBA00032649"/>
    </source>
</evidence>
<name>A0A9P0HKH5_NEZVI</name>
<dbReference type="EMBL" id="OV725082">
    <property type="protein sequence ID" value="CAH1404310.1"/>
    <property type="molecule type" value="Genomic_DNA"/>
</dbReference>
<evidence type="ECO:0000256" key="2">
    <source>
        <dbReference type="ARBA" id="ARBA00008133"/>
    </source>
</evidence>
<evidence type="ECO:0000313" key="14">
    <source>
        <dbReference type="Proteomes" id="UP001152798"/>
    </source>
</evidence>
<dbReference type="OrthoDB" id="5595751at2759"/>
<dbReference type="InterPro" id="IPR003754">
    <property type="entry name" value="4pyrrol_synth_uPrphyn_synth"/>
</dbReference>
<comment type="catalytic activity">
    <reaction evidence="10">
        <text>hydroxymethylbilane = uroporphyrinogen III + H2O</text>
        <dbReference type="Rhea" id="RHEA:18965"/>
        <dbReference type="ChEBI" id="CHEBI:15377"/>
        <dbReference type="ChEBI" id="CHEBI:57308"/>
        <dbReference type="ChEBI" id="CHEBI:57845"/>
        <dbReference type="EC" id="4.2.1.75"/>
    </reaction>
</comment>
<protein>
    <recommendedName>
        <fullName evidence="9">Uroporphyrinogen-III synthase</fullName>
        <ecNumber evidence="3">4.2.1.75</ecNumber>
    </recommendedName>
    <alternativeName>
        <fullName evidence="8">Hydroxymethylbilane hydrolyase [cyclizing]</fullName>
    </alternativeName>
    <alternativeName>
        <fullName evidence="7">Uroporphyrinogen-III cosynthase</fullName>
    </alternativeName>
</protein>
<dbReference type="FunFam" id="3.40.50.10090:FF:000003">
    <property type="entry name" value="uroporphyrinogen-III synthase"/>
    <property type="match status" value="1"/>
</dbReference>
<dbReference type="Proteomes" id="UP001152798">
    <property type="component" value="Chromosome 6"/>
</dbReference>
<dbReference type="Gene3D" id="3.40.50.10090">
    <property type="match status" value="2"/>
</dbReference>
<dbReference type="GO" id="GO:0004852">
    <property type="term" value="F:uroporphyrinogen-III synthase activity"/>
    <property type="evidence" value="ECO:0007669"/>
    <property type="project" value="UniProtKB-EC"/>
</dbReference>
<keyword evidence="4" id="KW-0350">Heme biosynthesis</keyword>
<dbReference type="GO" id="GO:0005829">
    <property type="term" value="C:cytosol"/>
    <property type="evidence" value="ECO:0007669"/>
    <property type="project" value="TreeGrafter"/>
</dbReference>
<dbReference type="EC" id="4.2.1.75" evidence="3"/>
<dbReference type="Pfam" id="PF02602">
    <property type="entry name" value="HEM4"/>
    <property type="match status" value="1"/>
</dbReference>
<keyword evidence="5" id="KW-0456">Lyase</keyword>
<evidence type="ECO:0000313" key="13">
    <source>
        <dbReference type="EMBL" id="CAH1404310.1"/>
    </source>
</evidence>
<dbReference type="CDD" id="cd06578">
    <property type="entry name" value="HemD"/>
    <property type="match status" value="1"/>
</dbReference>
<dbReference type="AlphaFoldDB" id="A0A9P0HKH5"/>
<organism evidence="13 14">
    <name type="scientific">Nezara viridula</name>
    <name type="common">Southern green stink bug</name>
    <name type="synonym">Cimex viridulus</name>
    <dbReference type="NCBI Taxonomy" id="85310"/>
    <lineage>
        <taxon>Eukaryota</taxon>
        <taxon>Metazoa</taxon>
        <taxon>Ecdysozoa</taxon>
        <taxon>Arthropoda</taxon>
        <taxon>Hexapoda</taxon>
        <taxon>Insecta</taxon>
        <taxon>Pterygota</taxon>
        <taxon>Neoptera</taxon>
        <taxon>Paraneoptera</taxon>
        <taxon>Hemiptera</taxon>
        <taxon>Heteroptera</taxon>
        <taxon>Panheteroptera</taxon>
        <taxon>Pentatomomorpha</taxon>
        <taxon>Pentatomoidea</taxon>
        <taxon>Pentatomidae</taxon>
        <taxon>Pentatominae</taxon>
        <taxon>Nezara</taxon>
    </lineage>
</organism>
<evidence type="ECO:0000256" key="1">
    <source>
        <dbReference type="ARBA" id="ARBA00004772"/>
    </source>
</evidence>
<evidence type="ECO:0000256" key="4">
    <source>
        <dbReference type="ARBA" id="ARBA00023133"/>
    </source>
</evidence>
<evidence type="ECO:0000256" key="11">
    <source>
        <dbReference type="ARBA" id="ARBA00060039"/>
    </source>
</evidence>
<evidence type="ECO:0000256" key="6">
    <source>
        <dbReference type="ARBA" id="ARBA00023244"/>
    </source>
</evidence>
<evidence type="ECO:0000256" key="10">
    <source>
        <dbReference type="ARBA" id="ARBA00048617"/>
    </source>
</evidence>
<dbReference type="GO" id="GO:0006785">
    <property type="term" value="P:heme B biosynthetic process"/>
    <property type="evidence" value="ECO:0007669"/>
    <property type="project" value="UniProtKB-ARBA"/>
</dbReference>
<dbReference type="PANTHER" id="PTHR12390:SF0">
    <property type="entry name" value="UROPORPHYRINOGEN-III SYNTHASE"/>
    <property type="match status" value="1"/>
</dbReference>
<comment type="function">
    <text evidence="11">Catalyzes cyclization of the linear tetrapyrrole, hydroxymethylbilane, to the macrocyclic uroporphyrinogen III, the branch point for the various sub-pathways leading to the wide diversity of porphyrins. Porphyrins act as cofactors for a multitude of enzymes that perform a variety of processes within the cell such as methionine synthesis (vitamin B12) or oxygen transport (heme).</text>
</comment>
<dbReference type="InterPro" id="IPR039793">
    <property type="entry name" value="UROS/Hem4"/>
</dbReference>
<dbReference type="PANTHER" id="PTHR12390">
    <property type="entry name" value="UROPORPHYRINOGEN III SYNTHASE"/>
    <property type="match status" value="1"/>
</dbReference>
<keyword evidence="14" id="KW-1185">Reference proteome</keyword>
<dbReference type="GO" id="GO:0006780">
    <property type="term" value="P:uroporphyrinogen III biosynthetic process"/>
    <property type="evidence" value="ECO:0007669"/>
    <property type="project" value="InterPro"/>
</dbReference>
<accession>A0A9P0HKH5</accession>
<evidence type="ECO:0000256" key="3">
    <source>
        <dbReference type="ARBA" id="ARBA00013109"/>
    </source>
</evidence>
<comment type="pathway">
    <text evidence="1">Porphyrin-containing compound metabolism; protoporphyrin-IX biosynthesis; coproporphyrinogen-III from 5-aminolevulinate: step 3/4.</text>
</comment>
<evidence type="ECO:0000256" key="5">
    <source>
        <dbReference type="ARBA" id="ARBA00023239"/>
    </source>
</evidence>
<evidence type="ECO:0000256" key="7">
    <source>
        <dbReference type="ARBA" id="ARBA00031702"/>
    </source>
</evidence>
<feature type="domain" description="Tetrapyrrole biosynthesis uroporphyrinogen III synthase" evidence="12">
    <location>
        <begin position="24"/>
        <end position="244"/>
    </location>
</feature>
<comment type="similarity">
    <text evidence="2">Belongs to the uroporphyrinogen-III synthase family.</text>
</comment>
<gene>
    <name evidence="13" type="ORF">NEZAVI_LOCUS12744</name>
</gene>
<dbReference type="SUPFAM" id="SSF69618">
    <property type="entry name" value="HemD-like"/>
    <property type="match status" value="1"/>
</dbReference>